<organism evidence="2 3">
    <name type="scientific">Candidatus Collierbacteria bacterium CG09_land_8_20_14_0_10_46_12</name>
    <dbReference type="NCBI Taxonomy" id="1974533"/>
    <lineage>
        <taxon>Bacteria</taxon>
        <taxon>Candidatus Collieribacteriota</taxon>
    </lineage>
</organism>
<sequence>MSTFSLKHCFNPQGLLAIVFIALGVLFPVKAYATTNPNLATSVTSATVPALAEAPDTTTPTIPILIAPPDGTLTDNSSPTFVWRQSTDKGGNTVFYTLYLNDVATYSNIGSLGNTITSSYTLRLDGDIIHLTPTSALEYGSYSWSVTASDLALNTSHSATWHFTLDTSIPPYIATVSNPRSTIYPLRSLLAIILLLAFLWRRRYNLILLNPQ</sequence>
<evidence type="ECO:0000256" key="1">
    <source>
        <dbReference type="SAM" id="Phobius"/>
    </source>
</evidence>
<dbReference type="InterPro" id="IPR013783">
    <property type="entry name" value="Ig-like_fold"/>
</dbReference>
<dbReference type="Gene3D" id="2.60.40.10">
    <property type="entry name" value="Immunoglobulins"/>
    <property type="match status" value="1"/>
</dbReference>
<keyword evidence="1" id="KW-0812">Transmembrane</keyword>
<evidence type="ECO:0008006" key="4">
    <source>
        <dbReference type="Google" id="ProtNLM"/>
    </source>
</evidence>
<gene>
    <name evidence="2" type="ORF">COT54_02650</name>
</gene>
<dbReference type="EMBL" id="PEYY01000107">
    <property type="protein sequence ID" value="PIS17811.1"/>
    <property type="molecule type" value="Genomic_DNA"/>
</dbReference>
<feature type="transmembrane region" description="Helical" evidence="1">
    <location>
        <begin position="183"/>
        <end position="200"/>
    </location>
</feature>
<comment type="caution">
    <text evidence="2">The sequence shown here is derived from an EMBL/GenBank/DDBJ whole genome shotgun (WGS) entry which is preliminary data.</text>
</comment>
<feature type="non-terminal residue" evidence="2">
    <location>
        <position position="212"/>
    </location>
</feature>
<evidence type="ECO:0000313" key="3">
    <source>
        <dbReference type="Proteomes" id="UP000229574"/>
    </source>
</evidence>
<dbReference type="Proteomes" id="UP000229574">
    <property type="component" value="Unassembled WGS sequence"/>
</dbReference>
<keyword evidence="1" id="KW-1133">Transmembrane helix</keyword>
<dbReference type="AlphaFoldDB" id="A0A2H0WYZ2"/>
<reference evidence="3" key="1">
    <citation type="submission" date="2017-09" db="EMBL/GenBank/DDBJ databases">
        <title>Depth-based differentiation of microbial function through sediment-hosted aquifers and enrichment of novel symbionts in the deep terrestrial subsurface.</title>
        <authorList>
            <person name="Probst A.J."/>
            <person name="Ladd B."/>
            <person name="Jarett J.K."/>
            <person name="Geller-Mcgrath D.E."/>
            <person name="Sieber C.M.K."/>
            <person name="Emerson J.B."/>
            <person name="Anantharaman K."/>
            <person name="Thomas B.C."/>
            <person name="Malmstrom R."/>
            <person name="Stieglmeier M."/>
            <person name="Klingl A."/>
            <person name="Woyke T."/>
            <person name="Ryan C.M."/>
            <person name="Banfield J.F."/>
        </authorList>
    </citation>
    <scope>NUCLEOTIDE SEQUENCE [LARGE SCALE GENOMIC DNA]</scope>
</reference>
<proteinExistence type="predicted"/>
<keyword evidence="1" id="KW-0472">Membrane</keyword>
<name>A0A2H0WYZ2_9BACT</name>
<protein>
    <recommendedName>
        <fullName evidence="4">Bacterial Ig-like domain-containing protein</fullName>
    </recommendedName>
</protein>
<evidence type="ECO:0000313" key="2">
    <source>
        <dbReference type="EMBL" id="PIS17811.1"/>
    </source>
</evidence>
<accession>A0A2H0WYZ2</accession>